<dbReference type="InterPro" id="IPR014755">
    <property type="entry name" value="Cu-Rt/internalin_Ig-like"/>
</dbReference>
<dbReference type="Proteomes" id="UP000198281">
    <property type="component" value="Unassembled WGS sequence"/>
</dbReference>
<dbReference type="EMBL" id="FZOS01000001">
    <property type="protein sequence ID" value="SNS09941.1"/>
    <property type="molecule type" value="Genomic_DNA"/>
</dbReference>
<dbReference type="SUPFAM" id="SSF81296">
    <property type="entry name" value="E set domains"/>
    <property type="match status" value="1"/>
</dbReference>
<dbReference type="GO" id="GO:0046688">
    <property type="term" value="P:response to copper ion"/>
    <property type="evidence" value="ECO:0007669"/>
    <property type="project" value="InterPro"/>
</dbReference>
<dbReference type="InterPro" id="IPR014756">
    <property type="entry name" value="Ig_E-set"/>
</dbReference>
<evidence type="ECO:0000256" key="4">
    <source>
        <dbReference type="ARBA" id="ARBA00022764"/>
    </source>
</evidence>
<dbReference type="InterPro" id="IPR007348">
    <property type="entry name" value="CopC_dom"/>
</dbReference>
<keyword evidence="9" id="KW-1185">Reference proteome</keyword>
<dbReference type="GO" id="GO:0042597">
    <property type="term" value="C:periplasmic space"/>
    <property type="evidence" value="ECO:0007669"/>
    <property type="project" value="UniProtKB-SubCell"/>
</dbReference>
<organism evidence="8 9">
    <name type="scientific">Edaphosphingomonas laterariae</name>
    <dbReference type="NCBI Taxonomy" id="861865"/>
    <lineage>
        <taxon>Bacteria</taxon>
        <taxon>Pseudomonadati</taxon>
        <taxon>Pseudomonadota</taxon>
        <taxon>Alphaproteobacteria</taxon>
        <taxon>Sphingomonadales</taxon>
        <taxon>Rhizorhabdaceae</taxon>
        <taxon>Edaphosphingomonas</taxon>
    </lineage>
</organism>
<feature type="signal peptide" evidence="6">
    <location>
        <begin position="1"/>
        <end position="21"/>
    </location>
</feature>
<dbReference type="Pfam" id="PF04234">
    <property type="entry name" value="CopC"/>
    <property type="match status" value="1"/>
</dbReference>
<keyword evidence="4" id="KW-0574">Periplasm</keyword>
<feature type="chain" id="PRO_5012037249" description="CopC domain-containing protein" evidence="6">
    <location>
        <begin position="22"/>
        <end position="125"/>
    </location>
</feature>
<keyword evidence="3 6" id="KW-0732">Signal</keyword>
<feature type="domain" description="CopC" evidence="7">
    <location>
        <begin position="22"/>
        <end position="124"/>
    </location>
</feature>
<gene>
    <name evidence="8" type="ORF">SAMN06295912_101334</name>
</gene>
<sequence>MFRKLTIFALAAAVWAPAAMAHPKLVSAAPAANAAIAPTTRIVLNFSEKLTPQFSGAELVMTGMPGMKDHPPMKMSGAKSSVGPDGKSLVIVMARPLPVGTYRVDYHVVSADTHRINGTHVFSVK</sequence>
<keyword evidence="5" id="KW-0186">Copper</keyword>
<dbReference type="NCBIfam" id="NF033814">
    <property type="entry name" value="copper_CopC"/>
    <property type="match status" value="1"/>
</dbReference>
<proteinExistence type="inferred from homology"/>
<evidence type="ECO:0000259" key="7">
    <source>
        <dbReference type="Pfam" id="PF04234"/>
    </source>
</evidence>
<evidence type="ECO:0000313" key="8">
    <source>
        <dbReference type="EMBL" id="SNS09941.1"/>
    </source>
</evidence>
<reference evidence="9" key="1">
    <citation type="submission" date="2017-06" db="EMBL/GenBank/DDBJ databases">
        <authorList>
            <person name="Varghese N."/>
            <person name="Submissions S."/>
        </authorList>
    </citation>
    <scope>NUCLEOTIDE SEQUENCE [LARGE SCALE GENOMIC DNA]</scope>
    <source>
        <strain evidence="9">LNB2</strain>
    </source>
</reference>
<comment type="similarity">
    <text evidence="2">Belongs to the CopC family.</text>
</comment>
<evidence type="ECO:0000313" key="9">
    <source>
        <dbReference type="Proteomes" id="UP000198281"/>
    </source>
</evidence>
<evidence type="ECO:0000256" key="3">
    <source>
        <dbReference type="ARBA" id="ARBA00022729"/>
    </source>
</evidence>
<dbReference type="InterPro" id="IPR047685">
    <property type="entry name" value="CopC-like"/>
</dbReference>
<dbReference type="GO" id="GO:0005507">
    <property type="term" value="F:copper ion binding"/>
    <property type="evidence" value="ECO:0007669"/>
    <property type="project" value="InterPro"/>
</dbReference>
<protein>
    <recommendedName>
        <fullName evidence="7">CopC domain-containing protein</fullName>
    </recommendedName>
</protein>
<evidence type="ECO:0000256" key="5">
    <source>
        <dbReference type="ARBA" id="ARBA00023008"/>
    </source>
</evidence>
<accession>A0A239BR95</accession>
<evidence type="ECO:0000256" key="1">
    <source>
        <dbReference type="ARBA" id="ARBA00004418"/>
    </source>
</evidence>
<dbReference type="OrthoDB" id="9796814at2"/>
<name>A0A239BR95_9SPHN</name>
<dbReference type="RefSeq" id="WP_089217844.1">
    <property type="nucleotide sequence ID" value="NZ_FZOS01000001.1"/>
</dbReference>
<evidence type="ECO:0000256" key="6">
    <source>
        <dbReference type="SAM" id="SignalP"/>
    </source>
</evidence>
<dbReference type="Gene3D" id="2.60.40.1220">
    <property type="match status" value="1"/>
</dbReference>
<dbReference type="AlphaFoldDB" id="A0A239BR95"/>
<comment type="subcellular location">
    <subcellularLocation>
        <location evidence="1">Periplasm</location>
    </subcellularLocation>
</comment>
<evidence type="ECO:0000256" key="2">
    <source>
        <dbReference type="ARBA" id="ARBA00010509"/>
    </source>
</evidence>